<evidence type="ECO:0000256" key="1">
    <source>
        <dbReference type="ARBA" id="ARBA00022729"/>
    </source>
</evidence>
<dbReference type="Pfam" id="PF16656">
    <property type="entry name" value="Pur_ac_phosph_N"/>
    <property type="match status" value="1"/>
</dbReference>
<dbReference type="Pfam" id="PF00149">
    <property type="entry name" value="Metallophos"/>
    <property type="match status" value="1"/>
</dbReference>
<dbReference type="Proteomes" id="UP000551758">
    <property type="component" value="Unassembled WGS sequence"/>
</dbReference>
<protein>
    <recommendedName>
        <fullName evidence="3">Purple acid phosphatase</fullName>
        <ecNumber evidence="3">3.1.3.2</ecNumber>
    </recommendedName>
</protein>
<dbReference type="CDD" id="cd00839">
    <property type="entry name" value="MPP_PAPs"/>
    <property type="match status" value="1"/>
</dbReference>
<evidence type="ECO:0000313" key="7">
    <source>
        <dbReference type="EMBL" id="KAF5926417.1"/>
    </source>
</evidence>
<dbReference type="InterPro" id="IPR041792">
    <property type="entry name" value="MPP_PAP"/>
</dbReference>
<dbReference type="GO" id="GO:0003993">
    <property type="term" value="F:acid phosphatase activity"/>
    <property type="evidence" value="ECO:0007669"/>
    <property type="project" value="UniProtKB-EC"/>
</dbReference>
<keyword evidence="1 3" id="KW-0732">Signal</keyword>
<dbReference type="InterPro" id="IPR004843">
    <property type="entry name" value="Calcineurin-like_PHP"/>
</dbReference>
<name>A0A7J7FEM8_DICBM</name>
<dbReference type="AlphaFoldDB" id="A0A7J7FEM8"/>
<evidence type="ECO:0000313" key="8">
    <source>
        <dbReference type="Proteomes" id="UP000551758"/>
    </source>
</evidence>
<organism evidence="7 8">
    <name type="scientific">Diceros bicornis minor</name>
    <name type="common">South-central black rhinoceros</name>
    <dbReference type="NCBI Taxonomy" id="77932"/>
    <lineage>
        <taxon>Eukaryota</taxon>
        <taxon>Metazoa</taxon>
        <taxon>Chordata</taxon>
        <taxon>Craniata</taxon>
        <taxon>Vertebrata</taxon>
        <taxon>Euteleostomi</taxon>
        <taxon>Mammalia</taxon>
        <taxon>Eutheria</taxon>
        <taxon>Laurasiatheria</taxon>
        <taxon>Perissodactyla</taxon>
        <taxon>Rhinocerotidae</taxon>
        <taxon>Diceros</taxon>
    </lineage>
</organism>
<comment type="caution">
    <text evidence="7">The sequence shown here is derived from an EMBL/GenBank/DDBJ whole genome shotgun (WGS) entry which is preliminary data.</text>
</comment>
<dbReference type="SUPFAM" id="SSF56300">
    <property type="entry name" value="Metallo-dependent phosphatases"/>
    <property type="match status" value="1"/>
</dbReference>
<evidence type="ECO:0000259" key="6">
    <source>
        <dbReference type="Pfam" id="PF16656"/>
    </source>
</evidence>
<dbReference type="InterPro" id="IPR015914">
    <property type="entry name" value="PAPs_N"/>
</dbReference>
<comment type="similarity">
    <text evidence="3">Belongs to the metallophosphoesterase superfamily. Purple acid phosphatase family.</text>
</comment>
<dbReference type="EMBL" id="JACDTQ010000768">
    <property type="protein sequence ID" value="KAF5926417.1"/>
    <property type="molecule type" value="Genomic_DNA"/>
</dbReference>
<keyword evidence="3" id="KW-0378">Hydrolase</keyword>
<feature type="signal peptide" evidence="3">
    <location>
        <begin position="1"/>
        <end position="23"/>
    </location>
</feature>
<reference evidence="7 8" key="1">
    <citation type="journal article" date="2020" name="Mol. Biol. Evol.">
        <title>Interspecific Gene Flow and the Evolution of Specialization in Black and White Rhinoceros.</title>
        <authorList>
            <person name="Moodley Y."/>
            <person name="Westbury M.V."/>
            <person name="Russo I.M."/>
            <person name="Gopalakrishnan S."/>
            <person name="Rakotoarivelo A."/>
            <person name="Olsen R.A."/>
            <person name="Prost S."/>
            <person name="Tunstall T."/>
            <person name="Ryder O.A."/>
            <person name="Dalen L."/>
            <person name="Bruford M.W."/>
        </authorList>
    </citation>
    <scope>NUCLEOTIDE SEQUENCE [LARGE SCALE GENOMIC DNA]</scope>
    <source>
        <strain evidence="7">SBR-YM</strain>
        <tissue evidence="7">Skin</tissue>
    </source>
</reference>
<dbReference type="InterPro" id="IPR008963">
    <property type="entry name" value="Purple_acid_Pase-like_N"/>
</dbReference>
<evidence type="ECO:0000259" key="4">
    <source>
        <dbReference type="Pfam" id="PF00149"/>
    </source>
</evidence>
<dbReference type="SUPFAM" id="SSF49363">
    <property type="entry name" value="Purple acid phosphatase, N-terminal domain"/>
    <property type="match status" value="1"/>
</dbReference>
<sequence>MRPLRPCSSCCCLLLFFSLGIQGAPEVPSAAPEQVHLSYPGEPGSMTVTWTTWVPTRSEVQFGMQPLGPLPLRAQGTVSTFVDGGILRRKFYIHRVTLRRLLPGVQYVYRCGSAQGWSRRFRFRALKNGPHWSPRLAVFGDLGADNPKALPRLRRDTQQDMYDAVLHVGDFAYNMDQNNARVGDRFMRLIEPVAASLPYMTCPGNHEERYNFSNYKARFSMPGNTEGLWYSWDLGPAHIISFSTEVYFFLHYGRHLVERQFHWLERDLQEANRNRVARPWIITMGHRPMYCSNADLDDCTWHESKVRKGLHGKFYGLEDLFYKYGECPGGTPQPQVHPHLSWIQGPDPACSVSGVDLQLWAHEHSYERLWPIYDYQVFNGSQEMPYTNPRGPVHIITGSAGCEERLTPFTLFPRPWSALRVKEYGYTRLYILNGTHVHIQQVSDDQDGKIVDDIWVVRPLLGRMMYL</sequence>
<feature type="chain" id="PRO_5029942965" description="Purple acid phosphatase" evidence="3">
    <location>
        <begin position="24"/>
        <end position="467"/>
    </location>
</feature>
<feature type="domain" description="Calcineurin-like phosphoesterase" evidence="4">
    <location>
        <begin position="135"/>
        <end position="366"/>
    </location>
</feature>
<gene>
    <name evidence="7" type="ORF">HPG69_015615</name>
</gene>
<feature type="domain" description="Purple acid phosphatase N-terminal" evidence="6">
    <location>
        <begin position="32"/>
        <end position="124"/>
    </location>
</feature>
<dbReference type="PANTHER" id="PTHR45867:SF3">
    <property type="entry name" value="ACID PHOSPHATASE TYPE 7"/>
    <property type="match status" value="1"/>
</dbReference>
<comment type="catalytic activity">
    <reaction evidence="3">
        <text>a phosphate monoester + H2O = an alcohol + phosphate</text>
        <dbReference type="Rhea" id="RHEA:15017"/>
        <dbReference type="ChEBI" id="CHEBI:15377"/>
        <dbReference type="ChEBI" id="CHEBI:30879"/>
        <dbReference type="ChEBI" id="CHEBI:43474"/>
        <dbReference type="ChEBI" id="CHEBI:67140"/>
        <dbReference type="EC" id="3.1.3.2"/>
    </reaction>
</comment>
<dbReference type="Gene3D" id="2.60.40.380">
    <property type="entry name" value="Purple acid phosphatase-like, N-terminal"/>
    <property type="match status" value="1"/>
</dbReference>
<dbReference type="GO" id="GO:0046872">
    <property type="term" value="F:metal ion binding"/>
    <property type="evidence" value="ECO:0007669"/>
    <property type="project" value="InterPro"/>
</dbReference>
<evidence type="ECO:0000259" key="5">
    <source>
        <dbReference type="Pfam" id="PF14008"/>
    </source>
</evidence>
<keyword evidence="8" id="KW-1185">Reference proteome</keyword>
<dbReference type="Pfam" id="PF14008">
    <property type="entry name" value="Metallophos_C"/>
    <property type="match status" value="1"/>
</dbReference>
<dbReference type="InterPro" id="IPR025733">
    <property type="entry name" value="PAPs_C"/>
</dbReference>
<keyword evidence="2" id="KW-0325">Glycoprotein</keyword>
<proteinExistence type="inferred from homology"/>
<evidence type="ECO:0000256" key="2">
    <source>
        <dbReference type="ARBA" id="ARBA00023180"/>
    </source>
</evidence>
<evidence type="ECO:0000256" key="3">
    <source>
        <dbReference type="RuleBase" id="RU361203"/>
    </source>
</evidence>
<dbReference type="InterPro" id="IPR029052">
    <property type="entry name" value="Metallo-depent_PP-like"/>
</dbReference>
<dbReference type="Gene3D" id="3.60.21.10">
    <property type="match status" value="2"/>
</dbReference>
<feature type="domain" description="Purple acid phosphatase C-terminal" evidence="5">
    <location>
        <begin position="391"/>
        <end position="452"/>
    </location>
</feature>
<dbReference type="EC" id="3.1.3.2" evidence="3"/>
<accession>A0A7J7FEM8</accession>
<dbReference type="PANTHER" id="PTHR45867">
    <property type="entry name" value="PURPLE ACID PHOSPHATASE"/>
    <property type="match status" value="1"/>
</dbReference>